<dbReference type="AlphaFoldDB" id="A0A381TYK0"/>
<evidence type="ECO:0000256" key="6">
    <source>
        <dbReference type="ARBA" id="ARBA00022723"/>
    </source>
</evidence>
<reference evidence="14" key="1">
    <citation type="submission" date="2018-05" db="EMBL/GenBank/DDBJ databases">
        <authorList>
            <person name="Lanie J.A."/>
            <person name="Ng W.-L."/>
            <person name="Kazmierczak K.M."/>
            <person name="Andrzejewski T.M."/>
            <person name="Davidsen T.M."/>
            <person name="Wayne K.J."/>
            <person name="Tettelin H."/>
            <person name="Glass J.I."/>
            <person name="Rusch D."/>
            <person name="Podicherti R."/>
            <person name="Tsui H.-C.T."/>
            <person name="Winkler M.E."/>
        </authorList>
    </citation>
    <scope>NUCLEOTIDE SEQUENCE</scope>
</reference>
<evidence type="ECO:0000256" key="12">
    <source>
        <dbReference type="ARBA" id="ARBA00034005"/>
    </source>
</evidence>
<evidence type="ECO:0000256" key="5">
    <source>
        <dbReference type="ARBA" id="ARBA00022705"/>
    </source>
</evidence>
<dbReference type="Gene3D" id="6.20.10.30">
    <property type="match status" value="1"/>
</dbReference>
<evidence type="ECO:0000256" key="8">
    <source>
        <dbReference type="ARBA" id="ARBA00022833"/>
    </source>
</evidence>
<evidence type="ECO:0000259" key="13">
    <source>
        <dbReference type="PROSITE" id="PS50172"/>
    </source>
</evidence>
<dbReference type="Pfam" id="PF03119">
    <property type="entry name" value="DNA_ligase_ZBD"/>
    <property type="match status" value="1"/>
</dbReference>
<dbReference type="InterPro" id="IPR041663">
    <property type="entry name" value="DisA/LigA_HHH"/>
</dbReference>
<accession>A0A381TYK0</accession>
<dbReference type="SUPFAM" id="SSF52113">
    <property type="entry name" value="BRCT domain"/>
    <property type="match status" value="1"/>
</dbReference>
<dbReference type="CDD" id="cd00114">
    <property type="entry name" value="LIGANc"/>
    <property type="match status" value="1"/>
</dbReference>
<keyword evidence="8" id="KW-0862">Zinc</keyword>
<dbReference type="NCBIfam" id="NF005932">
    <property type="entry name" value="PRK07956.1"/>
    <property type="match status" value="1"/>
</dbReference>
<feature type="domain" description="BRCT" evidence="13">
    <location>
        <begin position="602"/>
        <end position="681"/>
    </location>
</feature>
<dbReference type="PANTHER" id="PTHR23389">
    <property type="entry name" value="CHROMOSOME TRANSMISSION FIDELITY FACTOR 18"/>
    <property type="match status" value="1"/>
</dbReference>
<dbReference type="InterPro" id="IPR018239">
    <property type="entry name" value="DNA_ligase_AS"/>
</dbReference>
<dbReference type="SMART" id="SM00532">
    <property type="entry name" value="LIGANc"/>
    <property type="match status" value="1"/>
</dbReference>
<dbReference type="NCBIfam" id="TIGR00575">
    <property type="entry name" value="dnlj"/>
    <property type="match status" value="1"/>
</dbReference>
<dbReference type="PROSITE" id="PS01055">
    <property type="entry name" value="DNA_LIGASE_N1"/>
    <property type="match status" value="1"/>
</dbReference>
<evidence type="ECO:0000256" key="4">
    <source>
        <dbReference type="ARBA" id="ARBA00022598"/>
    </source>
</evidence>
<evidence type="ECO:0000256" key="11">
    <source>
        <dbReference type="ARBA" id="ARBA00023204"/>
    </source>
</evidence>
<keyword evidence="11" id="KW-0234">DNA repair</keyword>
<sequence>MAHKFVDGIGDMGKTEDRKLVKNLRKELNYHNYCYHVLDDPVINDSDFDHMMSQLINLENCNPDLISPDSPTQRVGAPPADGFQRVEHPKPMLSLANVFNYEELDAWHQRICRLLKRDSFNIVCELKIDGLAVELTYEDGVLVRGATRGDGFYGEDVTTNLRTVKSIPLVLFGIPSGKLYVRGEVYMTKDSFQKLNYEREEKGLSLFANPRNTAAGSLRQLDPSVTALRNLKIHVYSLGHVSGITMPETHWSILEHLGKLGLRISEYNRLCTTFTEVKDFIRYWLGQHNKLDYPTDGVVIKIDSIDYQEYLGVVGREPRWAVAYKFPAQQAVTKILDIGINVGRTGSLNPFAVMEPIIVGGATIRMATLHNEEDIQRKDIRVGDWVTVERAGEVIPKIVGPVTSRRTGREQVFKMPKSCPVCDSLVVKIHNESVHRCPNAACPAQLAELLRHFVSKKAMDIDGVGDQWIKAFLEQDLITDLGDIYSITKDKLLELERMGEKLADRILASIEASKNRPLSRIVFGLGIPHIGSEIADLLIDHYPDIDLLRAASKEELEDIPGVGPSISESIWSYFQMESNVKVLNKLRNRGVRLNGRPERFLGKPTPLFGQTFVLTGTLVSMGRDQAQTMISDLGGIISNTVTKKTMYLIVGVNPGSKLDKAKRLGVRVLQEDQFLALIKANGENVD</sequence>
<dbReference type="Pfam" id="PF00533">
    <property type="entry name" value="BRCT"/>
    <property type="match status" value="1"/>
</dbReference>
<evidence type="ECO:0000256" key="1">
    <source>
        <dbReference type="ARBA" id="ARBA00001946"/>
    </source>
</evidence>
<comment type="catalytic activity">
    <reaction evidence="12">
        <text>NAD(+) + (deoxyribonucleotide)n-3'-hydroxyl + 5'-phospho-(deoxyribonucleotide)m = (deoxyribonucleotide)n+m + AMP + beta-nicotinamide D-nucleotide.</text>
        <dbReference type="EC" id="6.5.1.2"/>
    </reaction>
</comment>
<dbReference type="FunFam" id="3.30.470.30:FF:000001">
    <property type="entry name" value="DNA ligase"/>
    <property type="match status" value="1"/>
</dbReference>
<dbReference type="InterPro" id="IPR036420">
    <property type="entry name" value="BRCT_dom_sf"/>
</dbReference>
<dbReference type="InterPro" id="IPR033136">
    <property type="entry name" value="DNA_ligase_CS"/>
</dbReference>
<evidence type="ECO:0000313" key="14">
    <source>
        <dbReference type="EMBL" id="SVA21106.1"/>
    </source>
</evidence>
<dbReference type="Pfam" id="PF01653">
    <property type="entry name" value="DNA_ligase_aden"/>
    <property type="match status" value="1"/>
</dbReference>
<dbReference type="PROSITE" id="PS50172">
    <property type="entry name" value="BRCT"/>
    <property type="match status" value="1"/>
</dbReference>
<dbReference type="FunFam" id="1.10.150.20:FF:000007">
    <property type="entry name" value="DNA ligase"/>
    <property type="match status" value="1"/>
</dbReference>
<keyword evidence="7" id="KW-0227">DNA damage</keyword>
<keyword evidence="5" id="KW-0235">DNA replication</keyword>
<dbReference type="InterPro" id="IPR004150">
    <property type="entry name" value="NAD_DNA_ligase_OB"/>
</dbReference>
<dbReference type="GO" id="GO:0003911">
    <property type="term" value="F:DNA ligase (NAD+) activity"/>
    <property type="evidence" value="ECO:0007669"/>
    <property type="project" value="UniProtKB-EC"/>
</dbReference>
<evidence type="ECO:0000256" key="3">
    <source>
        <dbReference type="ARBA" id="ARBA00012722"/>
    </source>
</evidence>
<keyword evidence="6" id="KW-0479">Metal-binding</keyword>
<dbReference type="HAMAP" id="MF_01588">
    <property type="entry name" value="DNA_ligase_A"/>
    <property type="match status" value="1"/>
</dbReference>
<dbReference type="PROSITE" id="PS01056">
    <property type="entry name" value="DNA_LIGASE_N2"/>
    <property type="match status" value="1"/>
</dbReference>
<dbReference type="EC" id="6.5.1.2" evidence="3"/>
<dbReference type="PIRSF" id="PIRSF001604">
    <property type="entry name" value="LigA"/>
    <property type="match status" value="1"/>
</dbReference>
<dbReference type="PANTHER" id="PTHR23389:SF9">
    <property type="entry name" value="DNA LIGASE"/>
    <property type="match status" value="1"/>
</dbReference>
<dbReference type="Pfam" id="PF14520">
    <property type="entry name" value="HHH_5"/>
    <property type="match status" value="1"/>
</dbReference>
<dbReference type="GO" id="GO:0006260">
    <property type="term" value="P:DNA replication"/>
    <property type="evidence" value="ECO:0007669"/>
    <property type="project" value="UniProtKB-KW"/>
</dbReference>
<name>A0A381TYK0_9ZZZZ</name>
<dbReference type="Gene3D" id="2.40.50.140">
    <property type="entry name" value="Nucleic acid-binding proteins"/>
    <property type="match status" value="1"/>
</dbReference>
<dbReference type="InterPro" id="IPR013840">
    <property type="entry name" value="DNAligase_N"/>
</dbReference>
<dbReference type="SMART" id="SM00292">
    <property type="entry name" value="BRCT"/>
    <property type="match status" value="1"/>
</dbReference>
<comment type="function">
    <text evidence="2">DNA ligase that catalyzes the formation of phosphodiester linkages between 5'-phosphoryl and 3'-hydroxyl groups in double-stranded DNA using NAD as a coenzyme and as the energy source for the reaction. It is essential for DNA replication and repair of damaged DNA.</text>
</comment>
<dbReference type="InterPro" id="IPR012340">
    <property type="entry name" value="NA-bd_OB-fold"/>
</dbReference>
<keyword evidence="10" id="KW-0520">NAD</keyword>
<dbReference type="Pfam" id="PF12826">
    <property type="entry name" value="HHH_2"/>
    <property type="match status" value="1"/>
</dbReference>
<evidence type="ECO:0000256" key="2">
    <source>
        <dbReference type="ARBA" id="ARBA00004067"/>
    </source>
</evidence>
<dbReference type="Gene3D" id="1.10.150.20">
    <property type="entry name" value="5' to 3' exonuclease, C-terminal subdomain"/>
    <property type="match status" value="2"/>
</dbReference>
<dbReference type="EMBL" id="UINC01005403">
    <property type="protein sequence ID" value="SVA21106.1"/>
    <property type="molecule type" value="Genomic_DNA"/>
</dbReference>
<dbReference type="InterPro" id="IPR003583">
    <property type="entry name" value="Hlx-hairpin-Hlx_DNA-bd_motif"/>
</dbReference>
<dbReference type="InterPro" id="IPR013839">
    <property type="entry name" value="DNAligase_adenylation"/>
</dbReference>
<dbReference type="SUPFAM" id="SSF50249">
    <property type="entry name" value="Nucleic acid-binding proteins"/>
    <property type="match status" value="1"/>
</dbReference>
<dbReference type="Gene3D" id="3.30.470.30">
    <property type="entry name" value="DNA ligase/mRNA capping enzyme"/>
    <property type="match status" value="1"/>
</dbReference>
<dbReference type="SUPFAM" id="SSF56091">
    <property type="entry name" value="DNA ligase/mRNA capping enzyme, catalytic domain"/>
    <property type="match status" value="1"/>
</dbReference>
<dbReference type="GO" id="GO:0006281">
    <property type="term" value="P:DNA repair"/>
    <property type="evidence" value="ECO:0007669"/>
    <property type="project" value="UniProtKB-KW"/>
</dbReference>
<evidence type="ECO:0000256" key="7">
    <source>
        <dbReference type="ARBA" id="ARBA00022763"/>
    </source>
</evidence>
<dbReference type="InterPro" id="IPR004149">
    <property type="entry name" value="Znf_DNAligase_C4"/>
</dbReference>
<comment type="cofactor">
    <cofactor evidence="1">
        <name>Mg(2+)</name>
        <dbReference type="ChEBI" id="CHEBI:18420"/>
    </cofactor>
</comment>
<dbReference type="SMART" id="SM00278">
    <property type="entry name" value="HhH1"/>
    <property type="match status" value="4"/>
</dbReference>
<dbReference type="GO" id="GO:0005829">
    <property type="term" value="C:cytosol"/>
    <property type="evidence" value="ECO:0007669"/>
    <property type="project" value="TreeGrafter"/>
</dbReference>
<protein>
    <recommendedName>
        <fullName evidence="3">DNA ligase (NAD(+))</fullName>
        <ecNumber evidence="3">6.5.1.2</ecNumber>
    </recommendedName>
</protein>
<dbReference type="InterPro" id="IPR001357">
    <property type="entry name" value="BRCT_dom"/>
</dbReference>
<keyword evidence="9" id="KW-0460">Magnesium</keyword>
<dbReference type="InterPro" id="IPR010994">
    <property type="entry name" value="RuvA_2-like"/>
</dbReference>
<evidence type="ECO:0000256" key="10">
    <source>
        <dbReference type="ARBA" id="ARBA00023027"/>
    </source>
</evidence>
<dbReference type="Gene3D" id="1.10.287.610">
    <property type="entry name" value="Helix hairpin bin"/>
    <property type="match status" value="1"/>
</dbReference>
<dbReference type="Pfam" id="PF03120">
    <property type="entry name" value="OB_DNA_ligase"/>
    <property type="match status" value="1"/>
</dbReference>
<evidence type="ECO:0000256" key="9">
    <source>
        <dbReference type="ARBA" id="ARBA00022842"/>
    </source>
</evidence>
<gene>
    <name evidence="14" type="ORF">METZ01_LOCUS73960</name>
</gene>
<dbReference type="SUPFAM" id="SSF47781">
    <property type="entry name" value="RuvA domain 2-like"/>
    <property type="match status" value="1"/>
</dbReference>
<keyword evidence="4" id="KW-0436">Ligase</keyword>
<dbReference type="Gene3D" id="3.40.50.10190">
    <property type="entry name" value="BRCT domain"/>
    <property type="match status" value="1"/>
</dbReference>
<dbReference type="GO" id="GO:0003677">
    <property type="term" value="F:DNA binding"/>
    <property type="evidence" value="ECO:0007669"/>
    <property type="project" value="InterPro"/>
</dbReference>
<proteinExistence type="inferred from homology"/>
<dbReference type="GO" id="GO:0046872">
    <property type="term" value="F:metal ion binding"/>
    <property type="evidence" value="ECO:0007669"/>
    <property type="project" value="UniProtKB-KW"/>
</dbReference>
<dbReference type="CDD" id="cd17748">
    <property type="entry name" value="BRCT_DNA_ligase_like"/>
    <property type="match status" value="1"/>
</dbReference>
<dbReference type="InterPro" id="IPR001679">
    <property type="entry name" value="DNA_ligase"/>
</dbReference>
<organism evidence="14">
    <name type="scientific">marine metagenome</name>
    <dbReference type="NCBI Taxonomy" id="408172"/>
    <lineage>
        <taxon>unclassified sequences</taxon>
        <taxon>metagenomes</taxon>
        <taxon>ecological metagenomes</taxon>
    </lineage>
</organism>